<gene>
    <name evidence="2" type="ORF">BN1080_00934</name>
</gene>
<feature type="region of interest" description="Disordered" evidence="1">
    <location>
        <begin position="71"/>
        <end position="189"/>
    </location>
</feature>
<feature type="compositionally biased region" description="Gly residues" evidence="1">
    <location>
        <begin position="153"/>
        <end position="183"/>
    </location>
</feature>
<feature type="compositionally biased region" description="Low complexity" evidence="1">
    <location>
        <begin position="105"/>
        <end position="152"/>
    </location>
</feature>
<dbReference type="AlphaFoldDB" id="A0A098EI88"/>
<accession>A0A098EI88</accession>
<keyword evidence="3" id="KW-1185">Reference proteome</keyword>
<proteinExistence type="predicted"/>
<evidence type="ECO:0000256" key="1">
    <source>
        <dbReference type="SAM" id="MobiDB-lite"/>
    </source>
</evidence>
<protein>
    <submittedName>
        <fullName evidence="2">Uncharacterized protein</fullName>
    </submittedName>
</protein>
<reference evidence="2 3" key="1">
    <citation type="submission" date="2014-09" db="EMBL/GenBank/DDBJ databases">
        <authorList>
            <person name="Urmite Genomes Urmite Genomes"/>
        </authorList>
    </citation>
    <scope>NUCLEOTIDE SEQUENCE [LARGE SCALE GENOMIC DNA]</scope>
    <source>
        <strain evidence="2 3">ES2</strain>
    </source>
</reference>
<dbReference type="EMBL" id="CCXS01000001">
    <property type="protein sequence ID" value="CEG22014.1"/>
    <property type="molecule type" value="Genomic_DNA"/>
</dbReference>
<evidence type="ECO:0000313" key="3">
    <source>
        <dbReference type="Proteomes" id="UP000043699"/>
    </source>
</evidence>
<name>A0A098EI88_9BACL</name>
<organism evidence="2 3">
    <name type="scientific">Planococcus massiliensis</name>
    <dbReference type="NCBI Taxonomy" id="1499687"/>
    <lineage>
        <taxon>Bacteria</taxon>
        <taxon>Bacillati</taxon>
        <taxon>Bacillota</taxon>
        <taxon>Bacilli</taxon>
        <taxon>Bacillales</taxon>
        <taxon>Caryophanaceae</taxon>
        <taxon>Planococcus</taxon>
    </lineage>
</organism>
<evidence type="ECO:0000313" key="2">
    <source>
        <dbReference type="EMBL" id="CEG22014.1"/>
    </source>
</evidence>
<dbReference type="Proteomes" id="UP000043699">
    <property type="component" value="Unassembled WGS sequence"/>
</dbReference>
<dbReference type="STRING" id="1499687.BN1080_00934"/>
<feature type="compositionally biased region" description="Low complexity" evidence="1">
    <location>
        <begin position="84"/>
        <end position="98"/>
    </location>
</feature>
<sequence>MMKKHWKKIVLVLGILFLSVAGYLVYLFQFKEYDVADEQVDEITKENYEVELPDGSKIIVDGDGNVIEEETGEAAEGGSKDSSSENASGANGNSADESGSGGSEGSSSADESTTGTSSGTAGSSTSNGGTSSGGSDKASGSGSNSGSTAGNTGSNGSGSSNSGGGSAGGSGGSGSDAGSGSGSGKVTVAQIKQKYEPSLADIESQANSRINGLVSRAKSEYDSKKAKGESISYGYFYNKYMSAATELEGRTDTVFYAVLGSMKKELKANGLAESHADSLVSEYEARKEQRKSDLISKATGL</sequence>